<accession>A0A0R1KCF1</accession>
<reference evidence="1 2" key="1">
    <citation type="journal article" date="2015" name="Genome Announc.">
        <title>Expanding the biotechnology potential of lactobacilli through comparative genomics of 213 strains and associated genera.</title>
        <authorList>
            <person name="Sun Z."/>
            <person name="Harris H.M."/>
            <person name="McCann A."/>
            <person name="Guo C."/>
            <person name="Argimon S."/>
            <person name="Zhang W."/>
            <person name="Yang X."/>
            <person name="Jeffery I.B."/>
            <person name="Cooney J.C."/>
            <person name="Kagawa T.F."/>
            <person name="Liu W."/>
            <person name="Song Y."/>
            <person name="Salvetti E."/>
            <person name="Wrobel A."/>
            <person name="Rasinkangas P."/>
            <person name="Parkhill J."/>
            <person name="Rea M.C."/>
            <person name="O'Sullivan O."/>
            <person name="Ritari J."/>
            <person name="Douillard F.P."/>
            <person name="Paul Ross R."/>
            <person name="Yang R."/>
            <person name="Briner A.E."/>
            <person name="Felis G.E."/>
            <person name="de Vos W.M."/>
            <person name="Barrangou R."/>
            <person name="Klaenhammer T.R."/>
            <person name="Caufield P.W."/>
            <person name="Cui Y."/>
            <person name="Zhang H."/>
            <person name="O'Toole P.W."/>
        </authorList>
    </citation>
    <scope>NUCLEOTIDE SEQUENCE [LARGE SCALE GENOMIC DNA]</scope>
    <source>
        <strain evidence="1 2">DSM 19682</strain>
    </source>
</reference>
<evidence type="ECO:0000313" key="2">
    <source>
        <dbReference type="Proteomes" id="UP000051248"/>
    </source>
</evidence>
<keyword evidence="2" id="KW-1185">Reference proteome</keyword>
<sequence>MSDKSNYINGLMKDRMILNLYTYNYSSPVTLVKDSLITLFSDENWRLSHNVNRFKIENIDMSLESDIISISDFEYSINELHDSYNIPTFRFPGLNPDLVLQFINNPAHGAGNGSDVYNFTQDSTECYEVLNDNLLITALQKAKTNHYQQLVPVKEDDDKFLVDLEYNKVMKQMYHRMACFRELYYVIPPFNNKNFNIVTPNSLSAVLYALDLGINAENIKKLILYPTLTPDELANVKLIYSKDIHTKLFEVYEITAIEDIGYYAPDDDDSNPATYDCYFYNPDSEELTTLIAHDDIDSALTYIYHKEYDPELNADQHKLTNALIDIADKHNLSIQRQLRRKSTISQINHIDFENKKLTSYDSELVQDYGNNCWIESVFNVIEKDTKNQVMYDMTIGQLFSYIVSLDYPSLEE</sequence>
<dbReference type="RefSeq" id="WP_025023461.1">
    <property type="nucleotide sequence ID" value="NZ_AZDZ01000001.1"/>
</dbReference>
<name>A0A0R1KCF1_9LACO</name>
<dbReference type="AlphaFoldDB" id="A0A0R1KCF1"/>
<proteinExistence type="predicted"/>
<dbReference type="STRING" id="1423775.FD03_GL000871"/>
<protein>
    <submittedName>
        <fullName evidence="1">Uncharacterized protein</fullName>
    </submittedName>
</protein>
<comment type="caution">
    <text evidence="1">The sequence shown here is derived from an EMBL/GenBank/DDBJ whole genome shotgun (WGS) entry which is preliminary data.</text>
</comment>
<dbReference type="OrthoDB" id="2295076at2"/>
<dbReference type="PATRIC" id="fig|1423775.4.peg.894"/>
<evidence type="ECO:0000313" key="1">
    <source>
        <dbReference type="EMBL" id="KRK81279.1"/>
    </source>
</evidence>
<gene>
    <name evidence="1" type="ORF">FD03_GL000871</name>
</gene>
<dbReference type="Proteomes" id="UP000051248">
    <property type="component" value="Unassembled WGS sequence"/>
</dbReference>
<organism evidence="1 2">
    <name type="scientific">Companilactobacillus nodensis DSM 19682 = JCM 14932 = NBRC 107160</name>
    <dbReference type="NCBI Taxonomy" id="1423775"/>
    <lineage>
        <taxon>Bacteria</taxon>
        <taxon>Bacillati</taxon>
        <taxon>Bacillota</taxon>
        <taxon>Bacilli</taxon>
        <taxon>Lactobacillales</taxon>
        <taxon>Lactobacillaceae</taxon>
        <taxon>Companilactobacillus</taxon>
    </lineage>
</organism>
<dbReference type="EMBL" id="AZDZ01000001">
    <property type="protein sequence ID" value="KRK81279.1"/>
    <property type="molecule type" value="Genomic_DNA"/>
</dbReference>